<dbReference type="Proteomes" id="UP000663880">
    <property type="component" value="Unassembled WGS sequence"/>
</dbReference>
<dbReference type="PROSITE" id="PS50011">
    <property type="entry name" value="PROTEIN_KINASE_DOM"/>
    <property type="match status" value="1"/>
</dbReference>
<dbReference type="AlphaFoldDB" id="A0A821N9V4"/>
<dbReference type="PANTHER" id="PTHR12984">
    <property type="entry name" value="SCY1-RELATED S/T PROTEIN KINASE-LIKE"/>
    <property type="match status" value="1"/>
</dbReference>
<comment type="caution">
    <text evidence="3">The sequence shown here is derived from an EMBL/GenBank/DDBJ whole genome shotgun (WGS) entry which is preliminary data.</text>
</comment>
<comment type="similarity">
    <text evidence="1">Belongs to the protein kinase superfamily.</text>
</comment>
<dbReference type="GO" id="GO:0005524">
    <property type="term" value="F:ATP binding"/>
    <property type="evidence" value="ECO:0007669"/>
    <property type="project" value="InterPro"/>
</dbReference>
<feature type="domain" description="Protein kinase" evidence="2">
    <location>
        <begin position="1"/>
        <end position="179"/>
    </location>
</feature>
<organism evidence="3 4">
    <name type="scientific">Pieris macdunnoughi</name>
    <dbReference type="NCBI Taxonomy" id="345717"/>
    <lineage>
        <taxon>Eukaryota</taxon>
        <taxon>Metazoa</taxon>
        <taxon>Ecdysozoa</taxon>
        <taxon>Arthropoda</taxon>
        <taxon>Hexapoda</taxon>
        <taxon>Insecta</taxon>
        <taxon>Pterygota</taxon>
        <taxon>Neoptera</taxon>
        <taxon>Endopterygota</taxon>
        <taxon>Lepidoptera</taxon>
        <taxon>Glossata</taxon>
        <taxon>Ditrysia</taxon>
        <taxon>Papilionoidea</taxon>
        <taxon>Pieridae</taxon>
        <taxon>Pierinae</taxon>
        <taxon>Pieris</taxon>
    </lineage>
</organism>
<dbReference type="EMBL" id="CAJOBZ010000004">
    <property type="protein sequence ID" value="CAF4783314.1"/>
    <property type="molecule type" value="Genomic_DNA"/>
</dbReference>
<evidence type="ECO:0000313" key="3">
    <source>
        <dbReference type="EMBL" id="CAF4783314.1"/>
    </source>
</evidence>
<dbReference type="SUPFAM" id="SSF56112">
    <property type="entry name" value="Protein kinase-like (PK-like)"/>
    <property type="match status" value="1"/>
</dbReference>
<keyword evidence="4" id="KW-1185">Reference proteome</keyword>
<evidence type="ECO:0000259" key="2">
    <source>
        <dbReference type="PROSITE" id="PS50011"/>
    </source>
</evidence>
<proteinExistence type="inferred from homology"/>
<evidence type="ECO:0000256" key="1">
    <source>
        <dbReference type="ARBA" id="ARBA00038349"/>
    </source>
</evidence>
<evidence type="ECO:0000313" key="4">
    <source>
        <dbReference type="Proteomes" id="UP000663880"/>
    </source>
</evidence>
<accession>A0A821N9V4</accession>
<dbReference type="PANTHER" id="PTHR12984:SF15">
    <property type="entry name" value="PROTEIN-ASSOCIATING WITH THE CARBOXYL-TERMINAL DOMAIN OF EZRIN"/>
    <property type="match status" value="1"/>
</dbReference>
<dbReference type="Gene3D" id="1.10.510.10">
    <property type="entry name" value="Transferase(Phosphotransferase) domain 1"/>
    <property type="match status" value="1"/>
</dbReference>
<reference evidence="3" key="1">
    <citation type="submission" date="2021-02" db="EMBL/GenBank/DDBJ databases">
        <authorList>
            <person name="Steward A R."/>
        </authorList>
    </citation>
    <scope>NUCLEOTIDE SEQUENCE</scope>
</reference>
<dbReference type="InterPro" id="IPR051177">
    <property type="entry name" value="CIK-Related_Protein"/>
</dbReference>
<gene>
    <name evidence="3" type="ORF">PMACD_LOCUS2461</name>
</gene>
<name>A0A821N9V4_9NEOP</name>
<dbReference type="OrthoDB" id="9942861at2759"/>
<dbReference type="InterPro" id="IPR000719">
    <property type="entry name" value="Prot_kinase_dom"/>
</dbReference>
<dbReference type="InterPro" id="IPR011009">
    <property type="entry name" value="Kinase-like_dom_sf"/>
</dbReference>
<sequence>MGNDASQLKGLEIDEKPTETTDFWCHYKATIRDGCRYFGLNGDGSVSVFKGETIMGPLWTVSSPLEKFCNNILKYRHPFIIRYLSAWQQRSTFHLATEFVQPLAHVLSSQTPLQKCIGINNILQALVFLHEQGGVSHNNISICSIYLSGDGQWKLGGLQYLCNFSELTPAYLKQARIHR</sequence>
<dbReference type="GO" id="GO:0004672">
    <property type="term" value="F:protein kinase activity"/>
    <property type="evidence" value="ECO:0007669"/>
    <property type="project" value="InterPro"/>
</dbReference>
<protein>
    <recommendedName>
        <fullName evidence="2">Protein kinase domain-containing protein</fullName>
    </recommendedName>
</protein>